<protein>
    <submittedName>
        <fullName evidence="1">Uncharacterized protein</fullName>
    </submittedName>
</protein>
<sequence length="119" mass="13200">GTDLRRLGVGPYAQARASLDERCGNRRSHVQCQPVRRFAVSHRHQHVAVSAPSDVSTGVWLVGLRFRAAGAGRVRWQPGNEALYHGDHAALGIPARADDQRRDRRVGHRRLCAARRSHG</sequence>
<comment type="caution">
    <text evidence="1">The sequence shown here is derived from an EMBL/GenBank/DDBJ whole genome shotgun (WGS) entry which is preliminary data.</text>
</comment>
<feature type="non-terminal residue" evidence="1">
    <location>
        <position position="119"/>
    </location>
</feature>
<name>A0A699X0Z4_TANCI</name>
<proteinExistence type="predicted"/>
<gene>
    <name evidence="1" type="ORF">Tci_922293</name>
</gene>
<organism evidence="1">
    <name type="scientific">Tanacetum cinerariifolium</name>
    <name type="common">Dalmatian daisy</name>
    <name type="synonym">Chrysanthemum cinerariifolium</name>
    <dbReference type="NCBI Taxonomy" id="118510"/>
    <lineage>
        <taxon>Eukaryota</taxon>
        <taxon>Viridiplantae</taxon>
        <taxon>Streptophyta</taxon>
        <taxon>Embryophyta</taxon>
        <taxon>Tracheophyta</taxon>
        <taxon>Spermatophyta</taxon>
        <taxon>Magnoliopsida</taxon>
        <taxon>eudicotyledons</taxon>
        <taxon>Gunneridae</taxon>
        <taxon>Pentapetalae</taxon>
        <taxon>asterids</taxon>
        <taxon>campanulids</taxon>
        <taxon>Asterales</taxon>
        <taxon>Asteraceae</taxon>
        <taxon>Asteroideae</taxon>
        <taxon>Anthemideae</taxon>
        <taxon>Anthemidinae</taxon>
        <taxon>Tanacetum</taxon>
    </lineage>
</organism>
<dbReference type="AlphaFoldDB" id="A0A699X0Z4"/>
<evidence type="ECO:0000313" key="1">
    <source>
        <dbReference type="EMBL" id="GFD50324.1"/>
    </source>
</evidence>
<reference evidence="1" key="1">
    <citation type="journal article" date="2019" name="Sci. Rep.">
        <title>Draft genome of Tanacetum cinerariifolium, the natural source of mosquito coil.</title>
        <authorList>
            <person name="Yamashiro T."/>
            <person name="Shiraishi A."/>
            <person name="Satake H."/>
            <person name="Nakayama K."/>
        </authorList>
    </citation>
    <scope>NUCLEOTIDE SEQUENCE</scope>
</reference>
<dbReference type="EMBL" id="BKCJ011756027">
    <property type="protein sequence ID" value="GFD50324.1"/>
    <property type="molecule type" value="Genomic_DNA"/>
</dbReference>
<feature type="non-terminal residue" evidence="1">
    <location>
        <position position="1"/>
    </location>
</feature>
<accession>A0A699X0Z4</accession>